<accession>A0A1V6C8P0</accession>
<name>A0A1V6C8P0_UNCT6</name>
<evidence type="ECO:0000256" key="3">
    <source>
        <dbReference type="SAM" id="SignalP"/>
    </source>
</evidence>
<reference evidence="4" key="1">
    <citation type="submission" date="2017-02" db="EMBL/GenBank/DDBJ databases">
        <title>Delving into the versatile metabolic prowess of the omnipresent phylum Bacteroidetes.</title>
        <authorList>
            <person name="Nobu M.K."/>
            <person name="Mei R."/>
            <person name="Narihiro T."/>
            <person name="Kuroda K."/>
            <person name="Liu W.-T."/>
        </authorList>
    </citation>
    <scope>NUCLEOTIDE SEQUENCE</scope>
    <source>
        <strain evidence="4">ADurb.Bin131</strain>
    </source>
</reference>
<feature type="region of interest" description="Disordered" evidence="2">
    <location>
        <begin position="27"/>
        <end position="46"/>
    </location>
</feature>
<protein>
    <submittedName>
        <fullName evidence="4">Uncharacterized protein</fullName>
    </submittedName>
</protein>
<keyword evidence="1" id="KW-0175">Coiled coil</keyword>
<dbReference type="EMBL" id="MWDQ01000089">
    <property type="protein sequence ID" value="OQB73253.1"/>
    <property type="molecule type" value="Genomic_DNA"/>
</dbReference>
<feature type="chain" id="PRO_5012708991" evidence="3">
    <location>
        <begin position="21"/>
        <end position="134"/>
    </location>
</feature>
<proteinExistence type="predicted"/>
<dbReference type="Proteomes" id="UP000485562">
    <property type="component" value="Unassembled WGS sequence"/>
</dbReference>
<comment type="caution">
    <text evidence="4">The sequence shown here is derived from an EMBL/GenBank/DDBJ whole genome shotgun (WGS) entry which is preliminary data.</text>
</comment>
<evidence type="ECO:0000256" key="2">
    <source>
        <dbReference type="SAM" id="MobiDB-lite"/>
    </source>
</evidence>
<keyword evidence="3" id="KW-0732">Signal</keyword>
<evidence type="ECO:0000313" key="4">
    <source>
        <dbReference type="EMBL" id="OQB73253.1"/>
    </source>
</evidence>
<gene>
    <name evidence="4" type="ORF">BWX89_01052</name>
</gene>
<feature type="signal peptide" evidence="3">
    <location>
        <begin position="1"/>
        <end position="20"/>
    </location>
</feature>
<dbReference type="AlphaFoldDB" id="A0A1V6C8P0"/>
<feature type="coiled-coil region" evidence="1">
    <location>
        <begin position="74"/>
        <end position="105"/>
    </location>
</feature>
<sequence length="134" mass="15405">MKKILMLVLAVCIISCRAYCKDTPDMKASAPIPPHEENRGPGNPELAGTVKEILDIQKRMSDIERSTIHQDQDLKQIALQIKALQEQLRGKLQDKLKNNEEYQSLKQRREQIKVQYIKVGHKRTEQSPGMKTNQ</sequence>
<evidence type="ECO:0000256" key="1">
    <source>
        <dbReference type="SAM" id="Coils"/>
    </source>
</evidence>
<organism evidence="4">
    <name type="scientific">candidate division TA06 bacterium ADurb.Bin131</name>
    <dbReference type="NCBI Taxonomy" id="1852827"/>
    <lineage>
        <taxon>Bacteria</taxon>
        <taxon>Bacteria division TA06</taxon>
    </lineage>
</organism>